<evidence type="ECO:0000313" key="8">
    <source>
        <dbReference type="EMBL" id="OIQ73317.1"/>
    </source>
</evidence>
<evidence type="ECO:0000256" key="7">
    <source>
        <dbReference type="SAM" id="Phobius"/>
    </source>
</evidence>
<evidence type="ECO:0000256" key="4">
    <source>
        <dbReference type="ARBA" id="ARBA00022692"/>
    </source>
</evidence>
<dbReference type="InterPro" id="IPR002781">
    <property type="entry name" value="TM_pro_TauE-like"/>
</dbReference>
<sequence length="220" mass="23278">MGFGEALIGVPLLALVIPIQVAAPVAVLVSITVAAVVVVQDWQHIHLRSAASLLLPSILGIPLGLYVLAAAPSHWVKIGLALFIMGFSIYSLLSHGRFALADDKLAWVFGFCAGVLGGAYGMNGPPLAAYGTLRGWSPQHFRATLQAYFFPASLLVMAGYAYSGLWVPAVNHYYLAALPGVLLAMFLGRAANRRLRSLTFVRVVHLGLVAIGAALLFSAV</sequence>
<comment type="caution">
    <text evidence="8">The sequence shown here is derived from an EMBL/GenBank/DDBJ whole genome shotgun (WGS) entry which is preliminary data.</text>
</comment>
<feature type="transmembrane region" description="Helical" evidence="7">
    <location>
        <begin position="169"/>
        <end position="188"/>
    </location>
</feature>
<evidence type="ECO:0000256" key="6">
    <source>
        <dbReference type="ARBA" id="ARBA00023136"/>
    </source>
</evidence>
<keyword evidence="2" id="KW-0813">Transport</keyword>
<proteinExistence type="predicted"/>
<dbReference type="GO" id="GO:0005886">
    <property type="term" value="C:plasma membrane"/>
    <property type="evidence" value="ECO:0007669"/>
    <property type="project" value="UniProtKB-SubCell"/>
</dbReference>
<feature type="transmembrane region" description="Helical" evidence="7">
    <location>
        <begin position="200"/>
        <end position="219"/>
    </location>
</feature>
<feature type="transmembrane region" description="Helical" evidence="7">
    <location>
        <begin position="143"/>
        <end position="163"/>
    </location>
</feature>
<feature type="transmembrane region" description="Helical" evidence="7">
    <location>
        <begin position="12"/>
        <end position="39"/>
    </location>
</feature>
<evidence type="ECO:0000256" key="3">
    <source>
        <dbReference type="ARBA" id="ARBA00022475"/>
    </source>
</evidence>
<keyword evidence="5 7" id="KW-1133">Transmembrane helix</keyword>
<dbReference type="AlphaFoldDB" id="A0A1J5QBI3"/>
<reference evidence="8" key="1">
    <citation type="submission" date="2016-10" db="EMBL/GenBank/DDBJ databases">
        <title>Sequence of Gallionella enrichment culture.</title>
        <authorList>
            <person name="Poehlein A."/>
            <person name="Muehling M."/>
            <person name="Daniel R."/>
        </authorList>
    </citation>
    <scope>NUCLEOTIDE SEQUENCE</scope>
</reference>
<keyword evidence="6 7" id="KW-0472">Membrane</keyword>
<keyword evidence="3" id="KW-1003">Cell membrane</keyword>
<dbReference type="InterPro" id="IPR052017">
    <property type="entry name" value="TSUP"/>
</dbReference>
<dbReference type="PANTHER" id="PTHR30269:SF37">
    <property type="entry name" value="MEMBRANE TRANSPORTER PROTEIN"/>
    <property type="match status" value="1"/>
</dbReference>
<dbReference type="EMBL" id="MLJW01002913">
    <property type="protein sequence ID" value="OIQ73317.1"/>
    <property type="molecule type" value="Genomic_DNA"/>
</dbReference>
<comment type="subcellular location">
    <subcellularLocation>
        <location evidence="1">Cell membrane</location>
        <topology evidence="1">Multi-pass membrane protein</topology>
    </subcellularLocation>
</comment>
<feature type="transmembrane region" description="Helical" evidence="7">
    <location>
        <begin position="75"/>
        <end position="93"/>
    </location>
</feature>
<feature type="transmembrane region" description="Helical" evidence="7">
    <location>
        <begin position="105"/>
        <end position="122"/>
    </location>
</feature>
<name>A0A1J5QBI3_9ZZZZ</name>
<feature type="transmembrane region" description="Helical" evidence="7">
    <location>
        <begin position="45"/>
        <end position="68"/>
    </location>
</feature>
<gene>
    <name evidence="8" type="ORF">GALL_450470</name>
</gene>
<dbReference type="Pfam" id="PF01925">
    <property type="entry name" value="TauE"/>
    <property type="match status" value="1"/>
</dbReference>
<evidence type="ECO:0000256" key="5">
    <source>
        <dbReference type="ARBA" id="ARBA00022989"/>
    </source>
</evidence>
<protein>
    <submittedName>
        <fullName evidence="8">Sulfite exporter TauE/SafE</fullName>
    </submittedName>
</protein>
<organism evidence="8">
    <name type="scientific">mine drainage metagenome</name>
    <dbReference type="NCBI Taxonomy" id="410659"/>
    <lineage>
        <taxon>unclassified sequences</taxon>
        <taxon>metagenomes</taxon>
        <taxon>ecological metagenomes</taxon>
    </lineage>
</organism>
<dbReference type="PANTHER" id="PTHR30269">
    <property type="entry name" value="TRANSMEMBRANE PROTEIN YFCA"/>
    <property type="match status" value="1"/>
</dbReference>
<evidence type="ECO:0000256" key="1">
    <source>
        <dbReference type="ARBA" id="ARBA00004651"/>
    </source>
</evidence>
<keyword evidence="4 7" id="KW-0812">Transmembrane</keyword>
<evidence type="ECO:0000256" key="2">
    <source>
        <dbReference type="ARBA" id="ARBA00022448"/>
    </source>
</evidence>
<accession>A0A1J5QBI3</accession>